<accession>A0A381Y811</accession>
<protein>
    <submittedName>
        <fullName evidence="1">Uncharacterized protein</fullName>
    </submittedName>
</protein>
<dbReference type="EMBL" id="UINC01017615">
    <property type="protein sequence ID" value="SVA73236.1"/>
    <property type="molecule type" value="Genomic_DNA"/>
</dbReference>
<reference evidence="1" key="1">
    <citation type="submission" date="2018-05" db="EMBL/GenBank/DDBJ databases">
        <authorList>
            <person name="Lanie J.A."/>
            <person name="Ng W.-L."/>
            <person name="Kazmierczak K.M."/>
            <person name="Andrzejewski T.M."/>
            <person name="Davidsen T.M."/>
            <person name="Wayne K.J."/>
            <person name="Tettelin H."/>
            <person name="Glass J.I."/>
            <person name="Rusch D."/>
            <person name="Podicherti R."/>
            <person name="Tsui H.-C.T."/>
            <person name="Winkler M.E."/>
        </authorList>
    </citation>
    <scope>NUCLEOTIDE SEQUENCE</scope>
</reference>
<dbReference type="AlphaFoldDB" id="A0A381Y811"/>
<evidence type="ECO:0000313" key="1">
    <source>
        <dbReference type="EMBL" id="SVA73236.1"/>
    </source>
</evidence>
<gene>
    <name evidence="1" type="ORF">METZ01_LOCUS126090</name>
</gene>
<sequence>MAKTTNYTDDQVQSITEMYNELGNDGLDQIAESVNKTVRSIRAKLVREGVYVAPVKSTTRKDGPTKKELLRALEVNIGEDIDVTNFMGATKQGIQYLVNTLR</sequence>
<organism evidence="1">
    <name type="scientific">marine metagenome</name>
    <dbReference type="NCBI Taxonomy" id="408172"/>
    <lineage>
        <taxon>unclassified sequences</taxon>
        <taxon>metagenomes</taxon>
        <taxon>ecological metagenomes</taxon>
    </lineage>
</organism>
<name>A0A381Y811_9ZZZZ</name>
<proteinExistence type="predicted"/>